<evidence type="ECO:0000256" key="1">
    <source>
        <dbReference type="SAM" id="MobiDB-lite"/>
    </source>
</evidence>
<dbReference type="Proteomes" id="UP001456524">
    <property type="component" value="Unassembled WGS sequence"/>
</dbReference>
<evidence type="ECO:0000313" key="2">
    <source>
        <dbReference type="EMBL" id="KAK8175866.1"/>
    </source>
</evidence>
<feature type="compositionally biased region" description="Basic residues" evidence="1">
    <location>
        <begin position="292"/>
        <end position="317"/>
    </location>
</feature>
<feature type="compositionally biased region" description="Basic and acidic residues" evidence="1">
    <location>
        <begin position="259"/>
        <end position="268"/>
    </location>
</feature>
<organism evidence="2 3">
    <name type="scientific">Phyllosticta citrichinensis</name>
    <dbReference type="NCBI Taxonomy" id="1130410"/>
    <lineage>
        <taxon>Eukaryota</taxon>
        <taxon>Fungi</taxon>
        <taxon>Dikarya</taxon>
        <taxon>Ascomycota</taxon>
        <taxon>Pezizomycotina</taxon>
        <taxon>Dothideomycetes</taxon>
        <taxon>Dothideomycetes incertae sedis</taxon>
        <taxon>Botryosphaeriales</taxon>
        <taxon>Phyllostictaceae</taxon>
        <taxon>Phyllosticta</taxon>
    </lineage>
</organism>
<keyword evidence="3" id="KW-1185">Reference proteome</keyword>
<feature type="region of interest" description="Disordered" evidence="1">
    <location>
        <begin position="116"/>
        <end position="140"/>
    </location>
</feature>
<proteinExistence type="predicted"/>
<reference evidence="2 3" key="1">
    <citation type="journal article" date="2022" name="G3 (Bethesda)">
        <title>Enemy or ally: a genomic approach to elucidate the lifestyle of Phyllosticta citrichinaensis.</title>
        <authorList>
            <person name="Buijs V.A."/>
            <person name="Groenewald J.Z."/>
            <person name="Haridas S."/>
            <person name="LaButti K.M."/>
            <person name="Lipzen A."/>
            <person name="Martin F.M."/>
            <person name="Barry K."/>
            <person name="Grigoriev I.V."/>
            <person name="Crous P.W."/>
            <person name="Seidl M.F."/>
        </authorList>
    </citation>
    <scope>NUCLEOTIDE SEQUENCE [LARGE SCALE GENOMIC DNA]</scope>
    <source>
        <strain evidence="2 3">CBS 129764</strain>
    </source>
</reference>
<dbReference type="EMBL" id="JBBWUH010000002">
    <property type="protein sequence ID" value="KAK8175866.1"/>
    <property type="molecule type" value="Genomic_DNA"/>
</dbReference>
<feature type="region of interest" description="Disordered" evidence="1">
    <location>
        <begin position="236"/>
        <end position="327"/>
    </location>
</feature>
<feature type="compositionally biased region" description="Basic residues" evidence="1">
    <location>
        <begin position="127"/>
        <end position="136"/>
    </location>
</feature>
<comment type="caution">
    <text evidence="2">The sequence shown here is derived from an EMBL/GenBank/DDBJ whole genome shotgun (WGS) entry which is preliminary data.</text>
</comment>
<gene>
    <name evidence="2" type="ORF">IWX90DRAFT_124295</name>
</gene>
<sequence length="356" mass="40502">MTMRCNVCCCSCVVYQLTDICIMCISLCGYVSIYLRSVSMLHKPDRSPSFWSTKMIREGEKRSRAAAIILRLRTRRCSRADNGRECVVSLLEREFALLRAVPVVFGRQIDVTEPNPNISTTHAAAASRKKEKKHPSIKTQVAGPIVQRRWAFAQCSDIQSILPVPYQTKRRASPDAGWMMQSSATTTAEQTGLRCVCIQVEPKSKRPTLKKEEMEKGQVSVCKNMWIRVPAGNGNSWRTGLDGGADDKKACRQGSKVKRWQEPKDNKQRQSGGGVSKRFKKRQTETLPLRTRLGKKRQKRSKHKRRIGRRMRAKAQTRRGGTNVHQKAIRRRQWKCLVALSGLGVLTRRRESFCSK</sequence>
<protein>
    <submittedName>
        <fullName evidence="2">Uncharacterized protein</fullName>
    </submittedName>
</protein>
<evidence type="ECO:0000313" key="3">
    <source>
        <dbReference type="Proteomes" id="UP001456524"/>
    </source>
</evidence>
<accession>A0ABR1Y3Y4</accession>
<name>A0ABR1Y3Y4_9PEZI</name>